<proteinExistence type="predicted"/>
<protein>
    <submittedName>
        <fullName evidence="3">Uncharacterized protein</fullName>
    </submittedName>
</protein>
<feature type="chain" id="PRO_5007797692" evidence="2">
    <location>
        <begin position="23"/>
        <end position="171"/>
    </location>
</feature>
<organism evidence="3 4">
    <name type="scientific">Methylomonas denitrificans</name>
    <dbReference type="NCBI Taxonomy" id="1538553"/>
    <lineage>
        <taxon>Bacteria</taxon>
        <taxon>Pseudomonadati</taxon>
        <taxon>Pseudomonadota</taxon>
        <taxon>Gammaproteobacteria</taxon>
        <taxon>Methylococcales</taxon>
        <taxon>Methylococcaceae</taxon>
        <taxon>Methylomonas</taxon>
    </lineage>
</organism>
<keyword evidence="2" id="KW-0732">Signal</keyword>
<dbReference type="KEGG" id="mdn:JT25_004800"/>
<keyword evidence="4" id="KW-1185">Reference proteome</keyword>
<evidence type="ECO:0000256" key="1">
    <source>
        <dbReference type="SAM" id="MobiDB-lite"/>
    </source>
</evidence>
<evidence type="ECO:0000256" key="2">
    <source>
        <dbReference type="SAM" id="SignalP"/>
    </source>
</evidence>
<dbReference type="EMBL" id="CP014476">
    <property type="protein sequence ID" value="AMK75810.1"/>
    <property type="molecule type" value="Genomic_DNA"/>
</dbReference>
<gene>
    <name evidence="3" type="ORF">JT25_004800</name>
</gene>
<accession>A0A126T144</accession>
<dbReference type="Proteomes" id="UP000030512">
    <property type="component" value="Chromosome"/>
</dbReference>
<dbReference type="STRING" id="1538553.JT25_004800"/>
<dbReference type="PROSITE" id="PS51257">
    <property type="entry name" value="PROKAR_LIPOPROTEIN"/>
    <property type="match status" value="1"/>
</dbReference>
<name>A0A126T144_9GAMM</name>
<feature type="compositionally biased region" description="Pro residues" evidence="1">
    <location>
        <begin position="147"/>
        <end position="171"/>
    </location>
</feature>
<dbReference type="OrthoDB" id="5573966at2"/>
<sequence length="171" mass="16900">MNTKSQMAGICAALALSGCAHMPSGPSVMALPGTGLSFEQFRQDDYQCQQYAAGQVGATPNQASADSQIGSAAVGTAVGAAAGAALGGGGGAAIGAGTGLVAGTIVGSGESRRSGYATQQGYDNAYVQCMYGKGHRVPVSGQFSYQSPPPKTSQPSIPPPPPGLPPPPPYQ</sequence>
<evidence type="ECO:0000313" key="3">
    <source>
        <dbReference type="EMBL" id="AMK75810.1"/>
    </source>
</evidence>
<evidence type="ECO:0000313" key="4">
    <source>
        <dbReference type="Proteomes" id="UP000030512"/>
    </source>
</evidence>
<dbReference type="AlphaFoldDB" id="A0A126T144"/>
<reference evidence="3 4" key="1">
    <citation type="journal article" date="2015" name="Environ. Microbiol.">
        <title>Methane oxidation coupled to nitrate reduction under hypoxia by the Gammaproteobacterium Methylomonas denitrificans, sp. nov. type strain FJG1.</title>
        <authorList>
            <person name="Kits K.D."/>
            <person name="Klotz M.G."/>
            <person name="Stein L.Y."/>
        </authorList>
    </citation>
    <scope>NUCLEOTIDE SEQUENCE [LARGE SCALE GENOMIC DNA]</scope>
    <source>
        <strain evidence="3 4">FJG1</strain>
    </source>
</reference>
<dbReference type="RefSeq" id="WP_036280405.1">
    <property type="nucleotide sequence ID" value="NZ_CP014476.1"/>
</dbReference>
<feature type="signal peptide" evidence="2">
    <location>
        <begin position="1"/>
        <end position="22"/>
    </location>
</feature>
<feature type="region of interest" description="Disordered" evidence="1">
    <location>
        <begin position="139"/>
        <end position="171"/>
    </location>
</feature>